<name>A0ACC3N9E8_9PEZI</name>
<keyword evidence="2" id="KW-1185">Reference proteome</keyword>
<gene>
    <name evidence="1" type="ORF">LTR37_009472</name>
</gene>
<dbReference type="Proteomes" id="UP001281147">
    <property type="component" value="Unassembled WGS sequence"/>
</dbReference>
<organism evidence="1 2">
    <name type="scientific">Vermiconidia calcicola</name>
    <dbReference type="NCBI Taxonomy" id="1690605"/>
    <lineage>
        <taxon>Eukaryota</taxon>
        <taxon>Fungi</taxon>
        <taxon>Dikarya</taxon>
        <taxon>Ascomycota</taxon>
        <taxon>Pezizomycotina</taxon>
        <taxon>Dothideomycetes</taxon>
        <taxon>Dothideomycetidae</taxon>
        <taxon>Mycosphaerellales</taxon>
        <taxon>Extremaceae</taxon>
        <taxon>Vermiconidia</taxon>
    </lineage>
</organism>
<evidence type="ECO:0000313" key="1">
    <source>
        <dbReference type="EMBL" id="KAK3711695.1"/>
    </source>
</evidence>
<evidence type="ECO:0000313" key="2">
    <source>
        <dbReference type="Proteomes" id="UP001281147"/>
    </source>
</evidence>
<reference evidence="1" key="1">
    <citation type="submission" date="2023-07" db="EMBL/GenBank/DDBJ databases">
        <title>Black Yeasts Isolated from many extreme environments.</title>
        <authorList>
            <person name="Coleine C."/>
            <person name="Stajich J.E."/>
            <person name="Selbmann L."/>
        </authorList>
    </citation>
    <scope>NUCLEOTIDE SEQUENCE</scope>
    <source>
        <strain evidence="1">CCFEE 5714</strain>
    </source>
</reference>
<protein>
    <submittedName>
        <fullName evidence="1">Uncharacterized protein</fullName>
    </submittedName>
</protein>
<accession>A0ACC3N9E8</accession>
<dbReference type="EMBL" id="JAUTXU010000074">
    <property type="protein sequence ID" value="KAK3711695.1"/>
    <property type="molecule type" value="Genomic_DNA"/>
</dbReference>
<comment type="caution">
    <text evidence="1">The sequence shown here is derived from an EMBL/GenBank/DDBJ whole genome shotgun (WGS) entry which is preliminary data.</text>
</comment>
<proteinExistence type="predicted"/>
<sequence length="330" mass="36677">MAAMDILRWMPNFFYSQFFVTPKVPSTDCSGKTIIVTGANVGLGKEAARHYVRLGASKIILACRSRERGEAAKNDIEATTKRKGVVEVWQLDLGSYESVNQFAERAKTLKRLDSIVENAGISTTNYKSVEGNESTVTVNVVSTFLLALLILPKLQETAKNFNITPNLCIVSSEVHFVTAFPERTSSSIFGTLNDEKQARMTDRYNVSKLLEVLACREVTRQHPVNQMKVTMNFVNPGWCHSELMREMTNPILGLVKKLFCRTTEVGSRTLVHAGVAGPETHGQYMSDCQITRCAPLVEGKEGAQIQRSVWDELATKLDEIEPGILKVLDT</sequence>